<evidence type="ECO:0000256" key="7">
    <source>
        <dbReference type="RuleBase" id="RU363059"/>
    </source>
</evidence>
<feature type="transmembrane region" description="Helical" evidence="7">
    <location>
        <begin position="17"/>
        <end position="36"/>
    </location>
</feature>
<reference evidence="8 9" key="1">
    <citation type="submission" date="2016-09" db="EMBL/GenBank/DDBJ databases">
        <title>Extensive genetic diversity and differential bi-allelic expression allows diatom success in the polar Southern Ocean.</title>
        <authorList>
            <consortium name="DOE Joint Genome Institute"/>
            <person name="Mock T."/>
            <person name="Otillar R.P."/>
            <person name="Strauss J."/>
            <person name="Dupont C."/>
            <person name="Frickenhaus S."/>
            <person name="Maumus F."/>
            <person name="Mcmullan M."/>
            <person name="Sanges R."/>
            <person name="Schmutz J."/>
            <person name="Toseland A."/>
            <person name="Valas R."/>
            <person name="Veluchamy A."/>
            <person name="Ward B.J."/>
            <person name="Allen A."/>
            <person name="Barry K."/>
            <person name="Falciatore A."/>
            <person name="Ferrante M."/>
            <person name="Fortunato A.E."/>
            <person name="Gloeckner G."/>
            <person name="Gruber A."/>
            <person name="Hipkin R."/>
            <person name="Janech M."/>
            <person name="Kroth P."/>
            <person name="Leese F."/>
            <person name="Lindquist E."/>
            <person name="Lyon B.R."/>
            <person name="Martin J."/>
            <person name="Mayer C."/>
            <person name="Parker M."/>
            <person name="Quesneville H."/>
            <person name="Raymond J."/>
            <person name="Uhlig C."/>
            <person name="Valentin K.U."/>
            <person name="Worden A.Z."/>
            <person name="Armbrust E.V."/>
            <person name="Bowler C."/>
            <person name="Green B."/>
            <person name="Moulton V."/>
            <person name="Van Oosterhout C."/>
            <person name="Grigoriev I."/>
        </authorList>
    </citation>
    <scope>NUCLEOTIDE SEQUENCE [LARGE SCALE GENOMIC DNA]</scope>
    <source>
        <strain evidence="8 9">CCMP1102</strain>
    </source>
</reference>
<comment type="subcellular location">
    <subcellularLocation>
        <location evidence="1 7">Endoplasmic reticulum membrane</location>
        <topology evidence="1 7">Multi-pass membrane protein</topology>
    </subcellularLocation>
</comment>
<feature type="transmembrane region" description="Helical" evidence="7">
    <location>
        <begin position="187"/>
        <end position="208"/>
    </location>
</feature>
<accession>A0A1E7FBC5</accession>
<protein>
    <recommendedName>
        <fullName evidence="7">Derlin</fullName>
    </recommendedName>
</protein>
<keyword evidence="9" id="KW-1185">Reference proteome</keyword>
<name>A0A1E7FBC5_9STRA</name>
<evidence type="ECO:0000256" key="3">
    <source>
        <dbReference type="ARBA" id="ARBA00022692"/>
    </source>
</evidence>
<proteinExistence type="inferred from homology"/>
<evidence type="ECO:0000256" key="2">
    <source>
        <dbReference type="ARBA" id="ARBA00008917"/>
    </source>
</evidence>
<keyword evidence="5 7" id="KW-1133">Transmembrane helix</keyword>
<comment type="similarity">
    <text evidence="2 7">Belongs to the derlin family.</text>
</comment>
<dbReference type="GO" id="GO:0006950">
    <property type="term" value="P:response to stress"/>
    <property type="evidence" value="ECO:0007669"/>
    <property type="project" value="UniProtKB-ARBA"/>
</dbReference>
<evidence type="ECO:0000256" key="6">
    <source>
        <dbReference type="ARBA" id="ARBA00023136"/>
    </source>
</evidence>
<dbReference type="KEGG" id="fcy:FRACYDRAFT_186788"/>
<comment type="function">
    <text evidence="7">May be involved in the degradation of misfolded endoplasmic reticulum (ER) luminal proteins.</text>
</comment>
<dbReference type="PANTHER" id="PTHR11009">
    <property type="entry name" value="DER1-LIKE PROTEIN, DERLIN"/>
    <property type="match status" value="1"/>
</dbReference>
<keyword evidence="3 7" id="KW-0812">Transmembrane</keyword>
<organism evidence="8 9">
    <name type="scientific">Fragilariopsis cylindrus CCMP1102</name>
    <dbReference type="NCBI Taxonomy" id="635003"/>
    <lineage>
        <taxon>Eukaryota</taxon>
        <taxon>Sar</taxon>
        <taxon>Stramenopiles</taxon>
        <taxon>Ochrophyta</taxon>
        <taxon>Bacillariophyta</taxon>
        <taxon>Bacillariophyceae</taxon>
        <taxon>Bacillariophycidae</taxon>
        <taxon>Bacillariales</taxon>
        <taxon>Bacillariaceae</taxon>
        <taxon>Fragilariopsis</taxon>
    </lineage>
</organism>
<dbReference type="InterPro" id="IPR007599">
    <property type="entry name" value="DER1"/>
</dbReference>
<dbReference type="AlphaFoldDB" id="A0A1E7FBC5"/>
<dbReference type="EMBL" id="KV784359">
    <property type="protein sequence ID" value="OEU15449.1"/>
    <property type="molecule type" value="Genomic_DNA"/>
</dbReference>
<dbReference type="Proteomes" id="UP000095751">
    <property type="component" value="Unassembled WGS sequence"/>
</dbReference>
<dbReference type="Pfam" id="PF04511">
    <property type="entry name" value="DER1"/>
    <property type="match status" value="1"/>
</dbReference>
<dbReference type="GO" id="GO:0005789">
    <property type="term" value="C:endoplasmic reticulum membrane"/>
    <property type="evidence" value="ECO:0007669"/>
    <property type="project" value="UniProtKB-SubCell"/>
</dbReference>
<gene>
    <name evidence="8" type="ORF">FRACYDRAFT_186788</name>
</gene>
<keyword evidence="6 7" id="KW-0472">Membrane</keyword>
<evidence type="ECO:0000313" key="9">
    <source>
        <dbReference type="Proteomes" id="UP000095751"/>
    </source>
</evidence>
<evidence type="ECO:0000256" key="4">
    <source>
        <dbReference type="ARBA" id="ARBA00022824"/>
    </source>
</evidence>
<sequence>MDDIVGKFQSLPLFTRTWLGLSIIVTAAVTLDVIHINQVVLDWGRIIPYNKILNKLWRLLTSFCYVGKFDQFNSLFLLFTIYVHSKGYEKNPFPAGSGSRTADSLFGIIFCIICLLITQPIPGYLFGTTYALYPIMTRNLTGSLLYLWSKRNPRVMIQLNFIPMEGRYLPFAHIGASLFMKNRLHELLHGFLIGHIYYFLIEVAPVLMGGKRILHTPRILVE</sequence>
<evidence type="ECO:0000313" key="8">
    <source>
        <dbReference type="EMBL" id="OEU15449.1"/>
    </source>
</evidence>
<evidence type="ECO:0000256" key="1">
    <source>
        <dbReference type="ARBA" id="ARBA00004477"/>
    </source>
</evidence>
<dbReference type="OrthoDB" id="1716531at2759"/>
<feature type="non-terminal residue" evidence="8">
    <location>
        <position position="222"/>
    </location>
</feature>
<feature type="transmembrane region" description="Helical" evidence="7">
    <location>
        <begin position="56"/>
        <end position="83"/>
    </location>
</feature>
<dbReference type="InParanoid" id="A0A1E7FBC5"/>
<keyword evidence="4 7" id="KW-0256">Endoplasmic reticulum</keyword>
<evidence type="ECO:0000256" key="5">
    <source>
        <dbReference type="ARBA" id="ARBA00022989"/>
    </source>
</evidence>
<feature type="transmembrane region" description="Helical" evidence="7">
    <location>
        <begin position="104"/>
        <end position="125"/>
    </location>
</feature>